<proteinExistence type="predicted"/>
<gene>
    <name evidence="1" type="ORF">EKH83_20520</name>
</gene>
<organism evidence="1 2">
    <name type="scientific">Arcticibacter tournemirensis</name>
    <dbReference type="NCBI Taxonomy" id="699437"/>
    <lineage>
        <taxon>Bacteria</taxon>
        <taxon>Pseudomonadati</taxon>
        <taxon>Bacteroidota</taxon>
        <taxon>Sphingobacteriia</taxon>
        <taxon>Sphingobacteriales</taxon>
        <taxon>Sphingobacteriaceae</taxon>
        <taxon>Arcticibacter</taxon>
    </lineage>
</organism>
<evidence type="ECO:0000313" key="2">
    <source>
        <dbReference type="Proteomes" id="UP000290848"/>
    </source>
</evidence>
<protein>
    <submittedName>
        <fullName evidence="1">Uncharacterized protein</fullName>
    </submittedName>
</protein>
<accession>A0A4Q0M2Q2</accession>
<reference evidence="1 2" key="1">
    <citation type="submission" date="2018-12" db="EMBL/GenBank/DDBJ databases">
        <title>The Draft Genome Sequence of the Soil Bacterium Pedobacter tournemirensis R1.</title>
        <authorList>
            <person name="He J."/>
        </authorList>
    </citation>
    <scope>NUCLEOTIDE SEQUENCE [LARGE SCALE GENOMIC DNA]</scope>
    <source>
        <strain evidence="1 2">R1</strain>
    </source>
</reference>
<dbReference type="EMBL" id="RXOC01000020">
    <property type="protein sequence ID" value="RXF67157.1"/>
    <property type="molecule type" value="Genomic_DNA"/>
</dbReference>
<dbReference type="Proteomes" id="UP000290848">
    <property type="component" value="Unassembled WGS sequence"/>
</dbReference>
<name>A0A4Q0M2Q2_9SPHI</name>
<sequence length="68" mass="8094">MAYDKNKQTWSVKSSENTLQEKANSYNTGFILESEDDRLLKDSLRPPIEKLQLFTRMIRRNTMLKRSQ</sequence>
<dbReference type="AlphaFoldDB" id="A0A4Q0M2Q2"/>
<evidence type="ECO:0000313" key="1">
    <source>
        <dbReference type="EMBL" id="RXF67157.1"/>
    </source>
</evidence>
<comment type="caution">
    <text evidence="1">The sequence shown here is derived from an EMBL/GenBank/DDBJ whole genome shotgun (WGS) entry which is preliminary data.</text>
</comment>
<dbReference type="RefSeq" id="WP_128771341.1">
    <property type="nucleotide sequence ID" value="NZ_RXOC01000020.1"/>
</dbReference>